<keyword evidence="5" id="KW-1185">Reference proteome</keyword>
<dbReference type="Pfam" id="PF13476">
    <property type="entry name" value="AAA_23"/>
    <property type="match status" value="1"/>
</dbReference>
<keyword evidence="1" id="KW-0175">Coiled coil</keyword>
<dbReference type="EMBL" id="QPGL01000002">
    <property type="protein sequence ID" value="RCS70121.1"/>
    <property type="molecule type" value="Genomic_DNA"/>
</dbReference>
<dbReference type="RefSeq" id="WP_086959617.1">
    <property type="nucleotide sequence ID" value="NZ_FUKS01000013.1"/>
</dbReference>
<dbReference type="GO" id="GO:0006302">
    <property type="term" value="P:double-strand break repair"/>
    <property type="evidence" value="ECO:0007669"/>
    <property type="project" value="InterPro"/>
</dbReference>
<evidence type="ECO:0000313" key="5">
    <source>
        <dbReference type="Proteomes" id="UP000252479"/>
    </source>
</evidence>
<feature type="compositionally biased region" description="Basic and acidic residues" evidence="2">
    <location>
        <begin position="884"/>
        <end position="901"/>
    </location>
</feature>
<protein>
    <recommendedName>
        <fullName evidence="3">Rad50/SbcC-type AAA domain-containing protein</fullName>
    </recommendedName>
</protein>
<dbReference type="PANTHER" id="PTHR32114">
    <property type="entry name" value="ABC TRANSPORTER ABCH.3"/>
    <property type="match status" value="1"/>
</dbReference>
<dbReference type="PANTHER" id="PTHR32114:SF2">
    <property type="entry name" value="ABC TRANSPORTER ABCH.3"/>
    <property type="match status" value="1"/>
</dbReference>
<dbReference type="InterPro" id="IPR027417">
    <property type="entry name" value="P-loop_NTPase"/>
</dbReference>
<organism evidence="4 5">
    <name type="scientific">Vibrio casei</name>
    <dbReference type="NCBI Taxonomy" id="673372"/>
    <lineage>
        <taxon>Bacteria</taxon>
        <taxon>Pseudomonadati</taxon>
        <taxon>Pseudomonadota</taxon>
        <taxon>Gammaproteobacteria</taxon>
        <taxon>Vibrionales</taxon>
        <taxon>Vibrionaceae</taxon>
        <taxon>Vibrio</taxon>
    </lineage>
</organism>
<dbReference type="Gene3D" id="3.40.50.300">
    <property type="entry name" value="P-loop containing nucleotide triphosphate hydrolases"/>
    <property type="match status" value="2"/>
</dbReference>
<dbReference type="InterPro" id="IPR038729">
    <property type="entry name" value="Rad50/SbcC_AAA"/>
</dbReference>
<sequence>MRILSVRFCNLNSLKGEWKIDFTQSPFAENGLFAITGPTGAGKTTLLDAICLALYHQTPRLGLISTSSNEIMTRGTAESLSEVEFEVKGQAYRAFWSMRRSRGKADGNLQSSVVELAEVKTGKVLASQVKRKDLLLKELTGLDFSRFTKSMMLSQGQFAAFLNAKESERAELLEELTGTEIYGVISEKVYEHFTEVKQQLAELESQAKGVQLLTTEQVFDLNEELLGLKSQLQVDKTQLQEWLEHAQWWQRYHAGKQAVTESEQALEQATLEQKEAQSDLNKLAQSEPAEKLRFPFQQWSDAVTNIDSIEQQYKIKKENFHSLEKDKQPKLNTYDQVTLEHEQQKKAHQELLVLLDDKVLPLDSQLSQLDAKVIETGLQYERETKRCDSTYQEIRQVKETLQSQQQQSVISQAYLQTHSSDEVLSQYLHSWTLQVQQVGDKSQQLFELEKTIEQDKLTEQTLKSDIEQQQKRVNSFYLDTQKKQAIQKDANDTWAGINSVESNANESLNKQLELRNQQLNLTYQLRVKQEAWYKLSQKIIADRQSLTEQIKQQEQLDLYCASLRQAYKDKDALIQSYSQLIDQDMHLADYRAHLNQGEPCPLCGSQEHPALKSGVMVNRSQVILDKEQAEKDKKEIESKGIQVRTKLDSANRHIEELGKKQSLDKADLLVIEDDWKLRLKDEILPWFSIEDQTQLKKYEIELPQKIERLKGQLSQHLHIEKQLNSAKEAWQLSERELEKATTVLESLKHQYKVLLQQYEERLQVYQRLKEERITAYNALCEHWQSLNYDLPLYDAELNGSDISNVSQWLEEKRYALQQWQAHQQQFNDLKNKIEQSQNTLTHLEKESLGQQHSLQDIRTNLNRQTEARAHLKQQRHALFGNRLVSEEKSKSQSKLDNKEQQKQQAQHALYALQTQLDKLIGELETTRSQKEKQAKLCDTYLEKWLEKLSLSPFEDQCAFEAALLEEKERQELVLIQQRLNNQLERATALVENAKQQWLRIQEHEKSAQWLQTSQETVLINQQELSHAVEQKTYRYGQIEHELYSDNSRREGQKALFEEIDKRQAEYEDWQYLHALIGSKSGDKFRKFAQGLTLDNLVYLANQQLSRLHGRYLLQRSGRRIDNEADPNVVVLADGLELSVVDTWQGDTLRDTKTLSGGESFLVSLALALALSDLVSHKTSIDSLFLDEGFGTLDADTLDMALNALDNLNASGKMIGVISHIDAMKERIPVQIKVHKKNGLGISELDKQYRFKEEQVRDKK</sequence>
<evidence type="ECO:0000256" key="1">
    <source>
        <dbReference type="SAM" id="Coils"/>
    </source>
</evidence>
<dbReference type="GO" id="GO:0016887">
    <property type="term" value="F:ATP hydrolysis activity"/>
    <property type="evidence" value="ECO:0007669"/>
    <property type="project" value="InterPro"/>
</dbReference>
<dbReference type="AlphaFoldDB" id="A0A368LHH9"/>
<feature type="domain" description="Rad50/SbcC-type AAA" evidence="3">
    <location>
        <begin position="6"/>
        <end position="207"/>
    </location>
</feature>
<dbReference type="Pfam" id="PF13558">
    <property type="entry name" value="SbcC_Walker_B"/>
    <property type="match status" value="1"/>
</dbReference>
<feature type="coiled-coil region" evidence="1">
    <location>
        <begin position="737"/>
        <end position="771"/>
    </location>
</feature>
<feature type="region of interest" description="Disordered" evidence="2">
    <location>
        <begin position="882"/>
        <end position="904"/>
    </location>
</feature>
<evidence type="ECO:0000313" key="4">
    <source>
        <dbReference type="EMBL" id="RCS70121.1"/>
    </source>
</evidence>
<dbReference type="GeneID" id="303189581"/>
<gene>
    <name evidence="4" type="ORF">CIK83_11680</name>
</gene>
<proteinExistence type="predicted"/>
<evidence type="ECO:0000256" key="2">
    <source>
        <dbReference type="SAM" id="MobiDB-lite"/>
    </source>
</evidence>
<name>A0A368LHH9_9VIBR</name>
<reference evidence="4 5" key="1">
    <citation type="journal article" date="2017" name="Elife">
        <title>Extensive horizontal gene transfer in cheese-associated bacteria.</title>
        <authorList>
            <person name="Bonham K.S."/>
            <person name="Wolfe B.E."/>
            <person name="Dutton R.J."/>
        </authorList>
    </citation>
    <scope>NUCLEOTIDE SEQUENCE [LARGE SCALE GENOMIC DNA]</scope>
    <source>
        <strain evidence="4 5">JB196</strain>
    </source>
</reference>
<dbReference type="Proteomes" id="UP000252479">
    <property type="component" value="Unassembled WGS sequence"/>
</dbReference>
<comment type="caution">
    <text evidence="4">The sequence shown here is derived from an EMBL/GenBank/DDBJ whole genome shotgun (WGS) entry which is preliminary data.</text>
</comment>
<dbReference type="SUPFAM" id="SSF52540">
    <property type="entry name" value="P-loop containing nucleoside triphosphate hydrolases"/>
    <property type="match status" value="2"/>
</dbReference>
<evidence type="ECO:0000259" key="3">
    <source>
        <dbReference type="Pfam" id="PF13476"/>
    </source>
</evidence>
<feature type="coiled-coil region" evidence="1">
    <location>
        <begin position="259"/>
        <end position="326"/>
    </location>
</feature>
<accession>A0A368LHH9</accession>